<sequence length="103" mass="11888">MSLGSIDERWLPTWQGAFREREISTCPVRIFPNRCNRFDRQLTARNACQANNCSSRIIDLLAFKTFTCGNCASLRGVRRVVFVTVPVRNLRWLQSVPPKMIQT</sequence>
<dbReference type="Proteomes" id="UP000001025">
    <property type="component" value="Chromosome"/>
</dbReference>
<evidence type="ECO:0000313" key="2">
    <source>
        <dbReference type="Proteomes" id="UP000001025"/>
    </source>
</evidence>
<dbReference type="EnsemblBacteria" id="CAD76016">
    <property type="protein sequence ID" value="CAD76016"/>
    <property type="gene ID" value="RB8964"/>
</dbReference>
<dbReference type="KEGG" id="rba:RB8964"/>
<organism evidence="1 2">
    <name type="scientific">Rhodopirellula baltica (strain DSM 10527 / NCIMB 13988 / SH1)</name>
    <dbReference type="NCBI Taxonomy" id="243090"/>
    <lineage>
        <taxon>Bacteria</taxon>
        <taxon>Pseudomonadati</taxon>
        <taxon>Planctomycetota</taxon>
        <taxon>Planctomycetia</taxon>
        <taxon>Pirellulales</taxon>
        <taxon>Pirellulaceae</taxon>
        <taxon>Rhodopirellula</taxon>
    </lineage>
</organism>
<evidence type="ECO:0000313" key="1">
    <source>
        <dbReference type="EMBL" id="CAD76016.1"/>
    </source>
</evidence>
<accession>Q7UMA1</accession>
<reference evidence="1 2" key="1">
    <citation type="journal article" date="2003" name="Proc. Natl. Acad. Sci. U.S.A.">
        <title>Complete genome sequence of the marine planctomycete Pirellula sp. strain 1.</title>
        <authorList>
            <person name="Gloeckner F.O."/>
            <person name="Kube M."/>
            <person name="Bauer M."/>
            <person name="Teeling H."/>
            <person name="Lombardot T."/>
            <person name="Ludwig W."/>
            <person name="Gade D."/>
            <person name="Beck A."/>
            <person name="Borzym K."/>
            <person name="Heitmann K."/>
            <person name="Rabus R."/>
            <person name="Schlesner H."/>
            <person name="Amann R."/>
            <person name="Reinhardt R."/>
        </authorList>
    </citation>
    <scope>NUCLEOTIDE SEQUENCE [LARGE SCALE GENOMIC DNA]</scope>
    <source>
        <strain evidence="2">DSM 10527 / NCIMB 13988 / SH1</strain>
    </source>
</reference>
<protein>
    <submittedName>
        <fullName evidence="1">Uncharacterized protein</fullName>
    </submittedName>
</protein>
<gene>
    <name evidence="1" type="ordered locus">RB8964</name>
</gene>
<dbReference type="AlphaFoldDB" id="Q7UMA1"/>
<dbReference type="InParanoid" id="Q7UMA1"/>
<name>Q7UMA1_RHOBA</name>
<proteinExistence type="predicted"/>
<keyword evidence="2" id="KW-1185">Reference proteome</keyword>
<dbReference type="STRING" id="243090.RB8964"/>
<dbReference type="HOGENOM" id="CLU_2261597_0_0_0"/>
<dbReference type="PATRIC" id="fig|243090.15.peg.4299"/>
<dbReference type="EMBL" id="BX294148">
    <property type="protein sequence ID" value="CAD76016.1"/>
    <property type="molecule type" value="Genomic_DNA"/>
</dbReference>